<dbReference type="AlphaFoldDB" id="A0A6A4WZI3"/>
<dbReference type="Pfam" id="PF04502">
    <property type="entry name" value="Saf4_Yju2"/>
    <property type="match status" value="1"/>
</dbReference>
<feature type="compositionally biased region" description="Basic and acidic residues" evidence="9">
    <location>
        <begin position="201"/>
        <end position="213"/>
    </location>
</feature>
<organism evidence="10 11">
    <name type="scientific">Amphibalanus amphitrite</name>
    <name type="common">Striped barnacle</name>
    <name type="synonym">Balanus amphitrite</name>
    <dbReference type="NCBI Taxonomy" id="1232801"/>
    <lineage>
        <taxon>Eukaryota</taxon>
        <taxon>Metazoa</taxon>
        <taxon>Ecdysozoa</taxon>
        <taxon>Arthropoda</taxon>
        <taxon>Crustacea</taxon>
        <taxon>Multicrustacea</taxon>
        <taxon>Cirripedia</taxon>
        <taxon>Thoracica</taxon>
        <taxon>Thoracicalcarea</taxon>
        <taxon>Balanomorpha</taxon>
        <taxon>Balanoidea</taxon>
        <taxon>Balanidae</taxon>
        <taxon>Amphibalaninae</taxon>
        <taxon>Amphibalanus</taxon>
    </lineage>
</organism>
<dbReference type="InterPro" id="IPR007590">
    <property type="entry name" value="Saf4/Yju2"/>
</dbReference>
<feature type="binding site" evidence="8">
    <location>
        <position position="80"/>
    </location>
    <ligand>
        <name>Zn(2+)</name>
        <dbReference type="ChEBI" id="CHEBI:29105"/>
    </ligand>
</feature>
<evidence type="ECO:0000256" key="2">
    <source>
        <dbReference type="ARBA" id="ARBA00022664"/>
    </source>
</evidence>
<comment type="similarity">
    <text evidence="8">Belongs to the CWC16 family. YJU2 subfamily.</text>
</comment>
<dbReference type="GO" id="GO:0046872">
    <property type="term" value="F:metal ion binding"/>
    <property type="evidence" value="ECO:0007669"/>
    <property type="project" value="UniProtKB-KW"/>
</dbReference>
<evidence type="ECO:0000256" key="5">
    <source>
        <dbReference type="ARBA" id="ARBA00022833"/>
    </source>
</evidence>
<keyword evidence="3 8" id="KW-0479">Metal-binding</keyword>
<proteinExistence type="inferred from homology"/>
<feature type="binding site" evidence="8">
    <location>
        <position position="83"/>
    </location>
    <ligand>
        <name>Zn(2+)</name>
        <dbReference type="ChEBI" id="CHEBI:29105"/>
    </ligand>
</feature>
<evidence type="ECO:0000256" key="8">
    <source>
        <dbReference type="HAMAP-Rule" id="MF_03226"/>
    </source>
</evidence>
<keyword evidence="5 8" id="KW-0862">Zinc</keyword>
<evidence type="ECO:0000256" key="1">
    <source>
        <dbReference type="ARBA" id="ARBA00004123"/>
    </source>
</evidence>
<evidence type="ECO:0000256" key="9">
    <source>
        <dbReference type="SAM" id="MobiDB-lite"/>
    </source>
</evidence>
<comment type="subcellular location">
    <subcellularLocation>
        <location evidence="1 8">Nucleus</location>
    </subcellularLocation>
</comment>
<name>A0A6A4WZI3_AMPAM</name>
<dbReference type="GO" id="GO:0071006">
    <property type="term" value="C:U2-type catalytic step 1 spliceosome"/>
    <property type="evidence" value="ECO:0007669"/>
    <property type="project" value="UniProtKB-UniRule"/>
</dbReference>
<evidence type="ECO:0000256" key="7">
    <source>
        <dbReference type="ARBA" id="ARBA00023242"/>
    </source>
</evidence>
<feature type="binding site" evidence="8">
    <location>
        <position position="43"/>
    </location>
    <ligand>
        <name>Zn(2+)</name>
        <dbReference type="ChEBI" id="CHEBI:29105"/>
    </ligand>
</feature>
<dbReference type="PANTHER" id="PTHR12111">
    <property type="entry name" value="SPLICING FACTOR YJU2"/>
    <property type="match status" value="1"/>
</dbReference>
<dbReference type="InterPro" id="IPR043701">
    <property type="entry name" value="Yju2"/>
</dbReference>
<dbReference type="HAMAP" id="MF_03226">
    <property type="entry name" value="YJU2"/>
    <property type="match status" value="1"/>
</dbReference>
<gene>
    <name evidence="10" type="primary">CCDC94</name>
    <name evidence="10" type="ORF">FJT64_001896</name>
</gene>
<feature type="region of interest" description="Disordered" evidence="9">
    <location>
        <begin position="115"/>
        <end position="145"/>
    </location>
</feature>
<reference evidence="10 11" key="1">
    <citation type="submission" date="2019-07" db="EMBL/GenBank/DDBJ databases">
        <title>Draft genome assembly of a fouling barnacle, Amphibalanus amphitrite (Darwin, 1854): The first reference genome for Thecostraca.</title>
        <authorList>
            <person name="Kim W."/>
        </authorList>
    </citation>
    <scope>NUCLEOTIDE SEQUENCE [LARGE SCALE GENOMIC DNA]</scope>
    <source>
        <strain evidence="10">SNU_AA5</strain>
        <tissue evidence="10">Soma without cirri and trophi</tissue>
    </source>
</reference>
<dbReference type="OrthoDB" id="674963at2759"/>
<evidence type="ECO:0000313" key="10">
    <source>
        <dbReference type="EMBL" id="KAF0310699.1"/>
    </source>
</evidence>
<evidence type="ECO:0000256" key="3">
    <source>
        <dbReference type="ARBA" id="ARBA00022723"/>
    </source>
</evidence>
<dbReference type="PANTHER" id="PTHR12111:SF1">
    <property type="entry name" value="SPLICING FACTOR YJU2"/>
    <property type="match status" value="1"/>
</dbReference>
<keyword evidence="2" id="KW-0507">mRNA processing</keyword>
<feature type="region of interest" description="Disordered" evidence="9">
    <location>
        <begin position="176"/>
        <end position="256"/>
    </location>
</feature>
<feature type="compositionally biased region" description="Basic and acidic residues" evidence="9">
    <location>
        <begin position="178"/>
        <end position="188"/>
    </location>
</feature>
<evidence type="ECO:0000313" key="11">
    <source>
        <dbReference type="Proteomes" id="UP000440578"/>
    </source>
</evidence>
<feature type="compositionally biased region" description="Basic and acidic residues" evidence="9">
    <location>
        <begin position="239"/>
        <end position="251"/>
    </location>
</feature>
<keyword evidence="4 8" id="KW-0747">Spliceosome</keyword>
<comment type="function">
    <text evidence="8">Part of the spliceosome which catalyzes two sequential transesterification reactions, first the excision of the non-coding intron from pre-mRNA and then the ligation of the coding exons to form the mature mRNA. Plays a role in stabilizing the structure of the spliceosome catalytic core and docking of the branch helix into the active site, producing 5'-exon and lariat intron-3'-intermediates.</text>
</comment>
<evidence type="ECO:0000256" key="6">
    <source>
        <dbReference type="ARBA" id="ARBA00023187"/>
    </source>
</evidence>
<dbReference type="GO" id="GO:0000349">
    <property type="term" value="P:generation of catalytic spliceosome for first transesterification step"/>
    <property type="evidence" value="ECO:0007669"/>
    <property type="project" value="UniProtKB-UniRule"/>
</dbReference>
<protein>
    <recommendedName>
        <fullName evidence="8">Splicing factor YJU2</fullName>
    </recommendedName>
</protein>
<evidence type="ECO:0000256" key="4">
    <source>
        <dbReference type="ARBA" id="ARBA00022728"/>
    </source>
</evidence>
<dbReference type="Proteomes" id="UP000440578">
    <property type="component" value="Unassembled WGS sequence"/>
</dbReference>
<dbReference type="EMBL" id="VIIS01000292">
    <property type="protein sequence ID" value="KAF0310699.1"/>
    <property type="molecule type" value="Genomic_DNA"/>
</dbReference>
<accession>A0A6A4WZI3</accession>
<keyword evidence="11" id="KW-1185">Reference proteome</keyword>
<comment type="subunit">
    <text evidence="8">Component of the spliceosome. Present in the activated B complex, the catalytically activated B* complex which catalyzes the branching, the catalytic step 1 C complex catalyzing the exon ligation, and the postcatalytic P complex containing the ligated exons (mRNA) and the excised lariat intron.</text>
</comment>
<keyword evidence="7 8" id="KW-0539">Nucleus</keyword>
<comment type="caution">
    <text evidence="10">The sequence shown here is derived from an EMBL/GenBank/DDBJ whole genome shotgun (WGS) entry which is preliminary data.</text>
</comment>
<feature type="binding site" evidence="8">
    <location>
        <position position="46"/>
    </location>
    <ligand>
        <name>Zn(2+)</name>
        <dbReference type="ChEBI" id="CHEBI:29105"/>
    </ligand>
</feature>
<keyword evidence="6" id="KW-0508">mRNA splicing</keyword>
<sequence length="326" mass="36371">MSERKVLNKYYPPDFDPNNIPRSKVARNKTFSVRLMAPCNMKCNTCGEYIAKAKKFNARKEDVDDENYLGLRIYRFYIKCPMCMAEIVFKTDPENTDYIIEAGATRNFQAQILAERQAKREAEQAEEEEKSNPMKMLENRTKQSRHEMDMIEKLEELKDLNQRQAHVDYDSMLQRYSRQQEAEEQRQEQEDEEYIRSVFGKGKDSAVKRVRDDSDSDEEVRAKVPPPTEKPTDLLAPAKKPEVPSEKKSWERSLGTLGGAKKPALLVRPAGRSVATNGAGAGGSGSTAPVTAVVTKDTAQNGTAAGSGAAVTGLGLLGAYSDSESD</sequence>